<gene>
    <name evidence="2" type="ORF">BZ3500_MVSOF-1268-A1-R1_CHR2-1G04494</name>
</gene>
<feature type="compositionally biased region" description="Low complexity" evidence="1">
    <location>
        <begin position="82"/>
        <end position="94"/>
    </location>
</feature>
<evidence type="ECO:0000313" key="3">
    <source>
        <dbReference type="Proteomes" id="UP000249723"/>
    </source>
</evidence>
<sequence length="205" mass="22785">MDTQLSVVLRQNDLLINTSLHQDDLDYVAASKAGLAKPKAVSYEAFERLARSQWNMMSAIRHVAAPRPQAMAGTATNPNSYRASAATTAGTSRTPNKLTDAMKDYLRRNNGCFSCRRINVDHFSRTCTAEWHSAPDVPEGWAEQEKKKTNAGPKLSIKWPIATMTTSRQTKKTSTLLDSSQRFPWFCTMTKAHVRGRPGPVSQAQ</sequence>
<reference evidence="3" key="1">
    <citation type="submission" date="2016-10" db="EMBL/GenBank/DDBJ databases">
        <authorList>
            <person name="Jeantristanb JTB J.-T."/>
            <person name="Ricardo R."/>
        </authorList>
    </citation>
    <scope>NUCLEOTIDE SEQUENCE [LARGE SCALE GENOMIC DNA]</scope>
</reference>
<protein>
    <submittedName>
        <fullName evidence="2">BZ3500_MvSof-1268-A1-R1_Chr2-1g04494 protein</fullName>
    </submittedName>
</protein>
<keyword evidence="3" id="KW-1185">Reference proteome</keyword>
<dbReference type="Proteomes" id="UP000249723">
    <property type="component" value="Unassembled WGS sequence"/>
</dbReference>
<dbReference type="OrthoDB" id="3341476at2759"/>
<dbReference type="EMBL" id="FMWP01000012">
    <property type="protein sequence ID" value="SCZ88565.1"/>
    <property type="molecule type" value="Genomic_DNA"/>
</dbReference>
<evidence type="ECO:0000313" key="2">
    <source>
        <dbReference type="EMBL" id="SCZ88565.1"/>
    </source>
</evidence>
<organism evidence="2 3">
    <name type="scientific">Microbotryum saponariae</name>
    <dbReference type="NCBI Taxonomy" id="289078"/>
    <lineage>
        <taxon>Eukaryota</taxon>
        <taxon>Fungi</taxon>
        <taxon>Dikarya</taxon>
        <taxon>Basidiomycota</taxon>
        <taxon>Pucciniomycotina</taxon>
        <taxon>Microbotryomycetes</taxon>
        <taxon>Microbotryales</taxon>
        <taxon>Microbotryaceae</taxon>
        <taxon>Microbotryum</taxon>
    </lineage>
</organism>
<name>A0A2X0KFE8_9BASI</name>
<dbReference type="AlphaFoldDB" id="A0A2X0KFE8"/>
<feature type="region of interest" description="Disordered" evidence="1">
    <location>
        <begin position="70"/>
        <end position="96"/>
    </location>
</feature>
<accession>A0A2X0KFE8</accession>
<evidence type="ECO:0000256" key="1">
    <source>
        <dbReference type="SAM" id="MobiDB-lite"/>
    </source>
</evidence>
<proteinExistence type="predicted"/>